<reference evidence="2" key="1">
    <citation type="journal article" date="2012" name="BMC Genomics">
        <title>Genome sequence of the necrotrophic fungus Penicillium digitatum, the main postharvest pathogen of citrus.</title>
        <authorList>
            <person name="Marcet-Houben M."/>
            <person name="Ballester A.-R."/>
            <person name="de la Fuente B."/>
            <person name="Harries E."/>
            <person name="Marcos J.F."/>
            <person name="Gonzalez-Candelas L."/>
            <person name="Gabaldon T."/>
        </authorList>
    </citation>
    <scope>NUCLEOTIDE SEQUENCE [LARGE SCALE GENOMIC DNA]</scope>
    <source>
        <strain evidence="2">Pd1 / CECT 20795</strain>
    </source>
</reference>
<name>K9FBE9_PEND1</name>
<protein>
    <submittedName>
        <fullName evidence="1">Uncharacterized protein</fullName>
    </submittedName>
</protein>
<dbReference type="VEuPathDB" id="FungiDB:PDIP_77050"/>
<evidence type="ECO:0000313" key="2">
    <source>
        <dbReference type="Proteomes" id="UP000009886"/>
    </source>
</evidence>
<proteinExistence type="predicted"/>
<dbReference type="AlphaFoldDB" id="K9FBE9"/>
<dbReference type="EMBL" id="AKCU01000472">
    <property type="protein sequence ID" value="EKV06740.1"/>
    <property type="molecule type" value="Genomic_DNA"/>
</dbReference>
<accession>K9FBE9</accession>
<comment type="caution">
    <text evidence="1">The sequence shown here is derived from an EMBL/GenBank/DDBJ whole genome shotgun (WGS) entry which is preliminary data.</text>
</comment>
<dbReference type="HOGENOM" id="CLU_2942505_0_0_1"/>
<dbReference type="Proteomes" id="UP000009886">
    <property type="component" value="Unassembled WGS sequence"/>
</dbReference>
<evidence type="ECO:0000313" key="1">
    <source>
        <dbReference type="EMBL" id="EKV06740.1"/>
    </source>
</evidence>
<dbReference type="KEGG" id="pdp:PDIP_77050"/>
<organism evidence="1 2">
    <name type="scientific">Penicillium digitatum (strain Pd1 / CECT 20795)</name>
    <name type="common">Green mold</name>
    <dbReference type="NCBI Taxonomy" id="1170230"/>
    <lineage>
        <taxon>Eukaryota</taxon>
        <taxon>Fungi</taxon>
        <taxon>Dikarya</taxon>
        <taxon>Ascomycota</taxon>
        <taxon>Pezizomycotina</taxon>
        <taxon>Eurotiomycetes</taxon>
        <taxon>Eurotiomycetidae</taxon>
        <taxon>Eurotiales</taxon>
        <taxon>Aspergillaceae</taxon>
        <taxon>Penicillium</taxon>
    </lineage>
</organism>
<sequence length="60" mass="6170">MVAPLAGETAISAKRAELSGKNGFKGLLSNKKTTCIGLFASLGGLVYGCKLMKSSHCPRG</sequence>
<gene>
    <name evidence="1" type="ORF">PDIP_77050</name>
</gene>